<organism evidence="1 2">
    <name type="scientific">Solirubrobacter deserti</name>
    <dbReference type="NCBI Taxonomy" id="2282478"/>
    <lineage>
        <taxon>Bacteria</taxon>
        <taxon>Bacillati</taxon>
        <taxon>Actinomycetota</taxon>
        <taxon>Thermoleophilia</taxon>
        <taxon>Solirubrobacterales</taxon>
        <taxon>Solirubrobacteraceae</taxon>
        <taxon>Solirubrobacter</taxon>
    </lineage>
</organism>
<sequence>MSSLTPDLALAYVRELSADVRAGIVLDPVTGEVLAGDPRLAEPARELFAGHPHARELHGSESGAQVFAIRDGHRALVVLTGPHALPGPIRRDLRTALCGTAPESAQETPSARPGEALVKAVVTAAADAFRP</sequence>
<evidence type="ECO:0008006" key="3">
    <source>
        <dbReference type="Google" id="ProtNLM"/>
    </source>
</evidence>
<proteinExistence type="predicted"/>
<accession>A0ABT4RIN3</accession>
<evidence type="ECO:0000313" key="1">
    <source>
        <dbReference type="EMBL" id="MDA0138409.1"/>
    </source>
</evidence>
<evidence type="ECO:0000313" key="2">
    <source>
        <dbReference type="Proteomes" id="UP001147700"/>
    </source>
</evidence>
<keyword evidence="2" id="KW-1185">Reference proteome</keyword>
<comment type="caution">
    <text evidence="1">The sequence shown here is derived from an EMBL/GenBank/DDBJ whole genome shotgun (WGS) entry which is preliminary data.</text>
</comment>
<gene>
    <name evidence="1" type="ORF">OJ962_12980</name>
</gene>
<dbReference type="RefSeq" id="WP_270006383.1">
    <property type="nucleotide sequence ID" value="NZ_JAPCID010000015.1"/>
</dbReference>
<protein>
    <recommendedName>
        <fullName evidence="3">Roadblock/LAMTOR2 domain-containing protein</fullName>
    </recommendedName>
</protein>
<name>A0ABT4RIN3_9ACTN</name>
<reference evidence="1" key="1">
    <citation type="submission" date="2022-10" db="EMBL/GenBank/DDBJ databases">
        <title>The WGS of Solirubrobacter sp. CPCC 204708.</title>
        <authorList>
            <person name="Jiang Z."/>
        </authorList>
    </citation>
    <scope>NUCLEOTIDE SEQUENCE</scope>
    <source>
        <strain evidence="1">CPCC 204708</strain>
    </source>
</reference>
<dbReference type="EMBL" id="JAPCID010000015">
    <property type="protein sequence ID" value="MDA0138409.1"/>
    <property type="molecule type" value="Genomic_DNA"/>
</dbReference>
<dbReference type="Proteomes" id="UP001147700">
    <property type="component" value="Unassembled WGS sequence"/>
</dbReference>